<dbReference type="CDD" id="cd00438">
    <property type="entry name" value="cupin_RmlC"/>
    <property type="match status" value="1"/>
</dbReference>
<dbReference type="InterPro" id="IPR014710">
    <property type="entry name" value="RmlC-like_jellyroll"/>
</dbReference>
<dbReference type="PANTHER" id="PTHR21047:SF2">
    <property type="entry name" value="THYMIDINE DIPHOSPHO-4-KETO-RHAMNOSE 3,5-EPIMERASE"/>
    <property type="match status" value="1"/>
</dbReference>
<evidence type="ECO:0000313" key="9">
    <source>
        <dbReference type="Proteomes" id="UP000229498"/>
    </source>
</evidence>
<dbReference type="UniPathway" id="UPA00124"/>
<feature type="active site" description="Proton donor" evidence="5">
    <location>
        <position position="151"/>
    </location>
</feature>
<dbReference type="Proteomes" id="UP000229498">
    <property type="component" value="Unassembled WGS sequence"/>
</dbReference>
<dbReference type="OrthoDB" id="9800680at2"/>
<evidence type="ECO:0000256" key="3">
    <source>
        <dbReference type="ARBA" id="ARBA00012098"/>
    </source>
</evidence>
<evidence type="ECO:0000313" key="8">
    <source>
        <dbReference type="EMBL" id="PJK28367.1"/>
    </source>
</evidence>
<comment type="subunit">
    <text evidence="7">Homodimer.</text>
</comment>
<dbReference type="EC" id="5.1.3.13" evidence="3 7"/>
<dbReference type="NCBIfam" id="TIGR01221">
    <property type="entry name" value="rmlC"/>
    <property type="match status" value="1"/>
</dbReference>
<evidence type="ECO:0000256" key="5">
    <source>
        <dbReference type="PIRSR" id="PIRSR600888-1"/>
    </source>
</evidence>
<reference evidence="8 9" key="1">
    <citation type="submission" date="2017-11" db="EMBL/GenBank/DDBJ databases">
        <title>Draft genome sequence of Rhizobiales bacterium SY3-13.</title>
        <authorList>
            <person name="Sun C."/>
        </authorList>
    </citation>
    <scope>NUCLEOTIDE SEQUENCE [LARGE SCALE GENOMIC DNA]</scope>
    <source>
        <strain evidence="8 9">SY3-13</strain>
    </source>
</reference>
<dbReference type="GO" id="GO:0019305">
    <property type="term" value="P:dTDP-rhamnose biosynthetic process"/>
    <property type="evidence" value="ECO:0007669"/>
    <property type="project" value="UniProtKB-UniRule"/>
</dbReference>
<gene>
    <name evidence="8" type="primary">rfbC</name>
    <name evidence="8" type="ORF">CVT23_17440</name>
</gene>
<proteinExistence type="inferred from homology"/>
<dbReference type="RefSeq" id="WP_109792741.1">
    <property type="nucleotide sequence ID" value="NZ_PHIG01000046.1"/>
</dbReference>
<dbReference type="SUPFAM" id="SSF51182">
    <property type="entry name" value="RmlC-like cupins"/>
    <property type="match status" value="1"/>
</dbReference>
<evidence type="ECO:0000256" key="4">
    <source>
        <dbReference type="ARBA" id="ARBA00019595"/>
    </source>
</evidence>
<name>A0A2M9FY29_9PROT</name>
<comment type="catalytic activity">
    <reaction evidence="1 7">
        <text>dTDP-4-dehydro-6-deoxy-alpha-D-glucose = dTDP-4-dehydro-beta-L-rhamnose</text>
        <dbReference type="Rhea" id="RHEA:16969"/>
        <dbReference type="ChEBI" id="CHEBI:57649"/>
        <dbReference type="ChEBI" id="CHEBI:62830"/>
        <dbReference type="EC" id="5.1.3.13"/>
    </reaction>
</comment>
<dbReference type="InterPro" id="IPR011051">
    <property type="entry name" value="RmlC_Cupin_sf"/>
</dbReference>
<comment type="similarity">
    <text evidence="7">Belongs to the dTDP-4-dehydrorhamnose 3,5-epimerase family.</text>
</comment>
<keyword evidence="9" id="KW-1185">Reference proteome</keyword>
<evidence type="ECO:0000256" key="2">
    <source>
        <dbReference type="ARBA" id="ARBA00001997"/>
    </source>
</evidence>
<dbReference type="GO" id="GO:0000271">
    <property type="term" value="P:polysaccharide biosynthetic process"/>
    <property type="evidence" value="ECO:0007669"/>
    <property type="project" value="TreeGrafter"/>
</dbReference>
<protein>
    <recommendedName>
        <fullName evidence="4 7">dTDP-4-dehydrorhamnose 3,5-epimerase</fullName>
        <ecNumber evidence="3 7">5.1.3.13</ecNumber>
    </recommendedName>
    <alternativeName>
        <fullName evidence="7">Thymidine diphospho-4-keto-rhamnose 3,5-epimerase</fullName>
    </alternativeName>
</protein>
<dbReference type="PANTHER" id="PTHR21047">
    <property type="entry name" value="DTDP-6-DEOXY-D-GLUCOSE-3,5 EPIMERASE"/>
    <property type="match status" value="1"/>
</dbReference>
<comment type="function">
    <text evidence="2 7">Catalyzes the epimerization of the C3' and C5'positions of dTDP-6-deoxy-D-xylo-4-hexulose, forming dTDP-6-deoxy-L-lyxo-4-hexulose.</text>
</comment>
<dbReference type="AlphaFoldDB" id="A0A2M9FY29"/>
<evidence type="ECO:0000256" key="1">
    <source>
        <dbReference type="ARBA" id="ARBA00001298"/>
    </source>
</evidence>
<evidence type="ECO:0000256" key="6">
    <source>
        <dbReference type="PIRSR" id="PIRSR600888-3"/>
    </source>
</evidence>
<comment type="pathway">
    <text evidence="7">Carbohydrate biosynthesis; dTDP-L-rhamnose biosynthesis.</text>
</comment>
<accession>A0A2M9FY29</accession>
<comment type="caution">
    <text evidence="8">The sequence shown here is derived from an EMBL/GenBank/DDBJ whole genome shotgun (WGS) entry which is preliminary data.</text>
</comment>
<dbReference type="Pfam" id="PF00908">
    <property type="entry name" value="dTDP_sugar_isom"/>
    <property type="match status" value="1"/>
</dbReference>
<dbReference type="GO" id="GO:0008830">
    <property type="term" value="F:dTDP-4-dehydrorhamnose 3,5-epimerase activity"/>
    <property type="evidence" value="ECO:0007669"/>
    <property type="project" value="UniProtKB-UniRule"/>
</dbReference>
<organism evidence="8 9">
    <name type="scientific">Minwuia thermotolerans</name>
    <dbReference type="NCBI Taxonomy" id="2056226"/>
    <lineage>
        <taxon>Bacteria</taxon>
        <taxon>Pseudomonadati</taxon>
        <taxon>Pseudomonadota</taxon>
        <taxon>Alphaproteobacteria</taxon>
        <taxon>Minwuiales</taxon>
        <taxon>Minwuiaceae</taxon>
        <taxon>Minwuia</taxon>
    </lineage>
</organism>
<dbReference type="InterPro" id="IPR000888">
    <property type="entry name" value="RmlC-like"/>
</dbReference>
<dbReference type="EMBL" id="PHIG01000046">
    <property type="protein sequence ID" value="PJK28367.1"/>
    <property type="molecule type" value="Genomic_DNA"/>
</dbReference>
<feature type="site" description="Participates in a stacking interaction with the thymidine ring of dTDP-4-oxo-6-deoxyglucose" evidence="6">
    <location>
        <position position="157"/>
    </location>
</feature>
<feature type="active site" description="Proton acceptor" evidence="5">
    <location>
        <position position="81"/>
    </location>
</feature>
<sequence length="201" mass="21843">MPAESKLATRSGIDRSTGRLRVETTALPEVRIVRPARHGDGRGFFSEVWNRRALAAAGIEADFVQDNHVLNGRAGTLRGLHLQVAPSPQAKLVRCLRGAILDVAVDVRRGSPTFGRHVAVELSGENWAQLWVPEGFAHGYCTLTDGAEVIYKVTGYYDAQAERGVRFDDPALGIDWPVDRGAAILSEKDRAWPDLAGFGGV</sequence>
<evidence type="ECO:0000256" key="7">
    <source>
        <dbReference type="RuleBase" id="RU364069"/>
    </source>
</evidence>
<keyword evidence="7" id="KW-0413">Isomerase</keyword>
<dbReference type="GO" id="GO:0005829">
    <property type="term" value="C:cytosol"/>
    <property type="evidence" value="ECO:0007669"/>
    <property type="project" value="TreeGrafter"/>
</dbReference>
<dbReference type="Gene3D" id="2.60.120.10">
    <property type="entry name" value="Jelly Rolls"/>
    <property type="match status" value="1"/>
</dbReference>